<gene>
    <name evidence="3" type="ORF">SAMN04489723_11371</name>
</gene>
<dbReference type="EMBL" id="FOKK01000013">
    <property type="protein sequence ID" value="SFB49073.1"/>
    <property type="molecule type" value="Genomic_DNA"/>
</dbReference>
<accession>A0A1I1BKZ6</accession>
<name>A0A1I1BKZ6_9BACT</name>
<keyword evidence="1" id="KW-0998">Cell outer membrane</keyword>
<organism evidence="3 4">
    <name type="scientific">Algoriphagus aquimarinus</name>
    <dbReference type="NCBI Taxonomy" id="237018"/>
    <lineage>
        <taxon>Bacteria</taxon>
        <taxon>Pseudomonadati</taxon>
        <taxon>Bacteroidota</taxon>
        <taxon>Cytophagia</taxon>
        <taxon>Cytophagales</taxon>
        <taxon>Cyclobacteriaceae</taxon>
        <taxon>Algoriphagus</taxon>
    </lineage>
</organism>
<keyword evidence="1" id="KW-0472">Membrane</keyword>
<dbReference type="RefSeq" id="WP_092899229.1">
    <property type="nucleotide sequence ID" value="NZ_FOKK01000013.1"/>
</dbReference>
<evidence type="ECO:0000256" key="1">
    <source>
        <dbReference type="PROSITE-ProRule" id="PRU01360"/>
    </source>
</evidence>
<keyword evidence="2" id="KW-0732">Signal</keyword>
<dbReference type="InterPro" id="IPR039426">
    <property type="entry name" value="TonB-dep_rcpt-like"/>
</dbReference>
<keyword evidence="3" id="KW-0675">Receptor</keyword>
<sequence>MKKIIFLYLVLSAGFANGQDIFQKNLYSADKVMDRRKELKLTEAQVKKIVTIHSENAGKFSIMKWALDDATEKLKFLLDESKINETIIQKQMDEVLALENSLKKQQLSTIVSIKNELSPEQQEILQTPSVLTVNGVSVTGYGMNSLNTTKPVLGYPSTKVRVGIPNRVATQSISSSSPKVSVQVAGTSASAQPLYYLDTKDGMKQITDLNAIDSDNIESINVLKDKAAVNAFGENAKNGVIVIKLKDGTKK</sequence>
<dbReference type="PROSITE" id="PS52016">
    <property type="entry name" value="TONB_DEPENDENT_REC_3"/>
    <property type="match status" value="1"/>
</dbReference>
<feature type="chain" id="PRO_5011566130" evidence="2">
    <location>
        <begin position="19"/>
        <end position="251"/>
    </location>
</feature>
<keyword evidence="1" id="KW-1134">Transmembrane beta strand</keyword>
<keyword evidence="1" id="KW-0813">Transport</keyword>
<evidence type="ECO:0000313" key="3">
    <source>
        <dbReference type="EMBL" id="SFB49073.1"/>
    </source>
</evidence>
<dbReference type="Gene3D" id="1.20.120.1490">
    <property type="match status" value="1"/>
</dbReference>
<dbReference type="STRING" id="237018.SAMN04489723_11371"/>
<evidence type="ECO:0000313" key="4">
    <source>
        <dbReference type="Proteomes" id="UP000198790"/>
    </source>
</evidence>
<dbReference type="Proteomes" id="UP000198790">
    <property type="component" value="Unassembled WGS sequence"/>
</dbReference>
<comment type="similarity">
    <text evidence="1">Belongs to the TonB-dependent receptor family.</text>
</comment>
<feature type="signal peptide" evidence="2">
    <location>
        <begin position="1"/>
        <end position="18"/>
    </location>
</feature>
<keyword evidence="1" id="KW-0812">Transmembrane</keyword>
<protein>
    <submittedName>
        <fullName evidence="3">TonB-dependent Receptor Plug Domain</fullName>
    </submittedName>
</protein>
<dbReference type="SUPFAM" id="SSF56935">
    <property type="entry name" value="Porins"/>
    <property type="match status" value="1"/>
</dbReference>
<dbReference type="GO" id="GO:0009279">
    <property type="term" value="C:cell outer membrane"/>
    <property type="evidence" value="ECO:0007669"/>
    <property type="project" value="UniProtKB-SubCell"/>
</dbReference>
<reference evidence="3 4" key="1">
    <citation type="submission" date="2016-10" db="EMBL/GenBank/DDBJ databases">
        <authorList>
            <person name="de Groot N.N."/>
        </authorList>
    </citation>
    <scope>NUCLEOTIDE SEQUENCE [LARGE SCALE GENOMIC DNA]</scope>
    <source>
        <strain evidence="3 4">DSM 23399</strain>
    </source>
</reference>
<dbReference type="AlphaFoldDB" id="A0A1I1BKZ6"/>
<proteinExistence type="inferred from homology"/>
<dbReference type="OrthoDB" id="893691at2"/>
<keyword evidence="4" id="KW-1185">Reference proteome</keyword>
<evidence type="ECO:0000256" key="2">
    <source>
        <dbReference type="SAM" id="SignalP"/>
    </source>
</evidence>
<comment type="subcellular location">
    <subcellularLocation>
        <location evidence="1">Cell outer membrane</location>
        <topology evidence="1">Multi-pass membrane protein</topology>
    </subcellularLocation>
</comment>